<dbReference type="EMBL" id="AK143961">
    <property type="protein sequence ID" value="BAE25633.1"/>
    <property type="molecule type" value="mRNA"/>
</dbReference>
<dbReference type="AGR" id="MGI:3641831"/>
<reference evidence="2" key="4">
    <citation type="journal article" date="2001" name="Nature">
        <title>Functional annotation of a full-length mouse cDNA collection.</title>
        <authorList>
            <consortium name="The RIKEN Genome Exploration Research Group Phase II Team and the FANTOM Consortium"/>
        </authorList>
    </citation>
    <scope>NUCLEOTIDE SEQUENCE</scope>
    <source>
        <strain evidence="2">C57BL/6J</strain>
        <tissue evidence="2">Kidney</tissue>
    </source>
</reference>
<reference evidence="2" key="6">
    <citation type="submission" date="2004-03" db="EMBL/GenBank/DDBJ databases">
        <authorList>
            <person name="Arakawa T."/>
            <person name="Carninci P."/>
            <person name="Fukuda S."/>
            <person name="Hashizume W."/>
            <person name="Hayashida K."/>
            <person name="Hori F."/>
            <person name="Iida J."/>
            <person name="Imamura K."/>
            <person name="Imotani K."/>
            <person name="Itoh M."/>
            <person name="Kanagawa S."/>
            <person name="Kawai J."/>
            <person name="Kojima M."/>
            <person name="Konno H."/>
            <person name="Murata M."/>
            <person name="Nakamura M."/>
            <person name="Ninomiya N."/>
            <person name="Nishiyori H."/>
            <person name="Nomura K."/>
            <person name="Ohno M."/>
            <person name="Sakazume N."/>
            <person name="Sano H."/>
            <person name="Sasaki D."/>
            <person name="Shibata K."/>
            <person name="Shiraki T."/>
            <person name="Tagami M."/>
            <person name="Tagami Y."/>
            <person name="Waki K."/>
            <person name="Watahiki A."/>
            <person name="Muramatsu M."/>
            <person name="Hayashizaki Y."/>
        </authorList>
    </citation>
    <scope>NUCLEOTIDE SEQUENCE</scope>
    <source>
        <strain evidence="2">C57BL/6J</strain>
        <tissue evidence="2">Kidney</tissue>
    </source>
</reference>
<dbReference type="AlphaFoldDB" id="Q3UNW4"/>
<reference evidence="2" key="2">
    <citation type="journal article" date="2000" name="Genome Res.">
        <title>Normalization and subtraction of cap-trapper-selected cDNAs to prepare full-length cDNA libraries for rapid discovery of new genes.</title>
        <authorList>
            <person name="Carninci P."/>
            <person name="Shibata Y."/>
            <person name="Hayatsu N."/>
            <person name="Sugahara Y."/>
            <person name="Shibata K."/>
            <person name="Itoh M."/>
            <person name="Konno H."/>
            <person name="Okazaki Y."/>
            <person name="Muramatsu M."/>
            <person name="Hayashizaki Y."/>
        </authorList>
    </citation>
    <scope>NUCLEOTIDE SEQUENCE</scope>
    <source>
        <strain evidence="2">C57BL/6J</strain>
        <tissue evidence="2">Kidney</tissue>
    </source>
</reference>
<reference evidence="2" key="8">
    <citation type="journal article" date="2005" name="Science">
        <title>Antisense Transcription in the Mammalian Transcriptome.</title>
        <authorList>
            <consortium name="RIKEN Genome Exploration Research Group and Genome Science Group (Genome Network Project Core Group) and the FANTOM Consortium"/>
        </authorList>
    </citation>
    <scope>NUCLEOTIDE SEQUENCE</scope>
    <source>
        <strain evidence="2">C57BL/6J</strain>
        <tissue evidence="2">Kidney</tissue>
    </source>
</reference>
<dbReference type="MGI" id="MGI:3641831">
    <property type="gene designation" value="Gm10836"/>
</dbReference>
<protein>
    <submittedName>
        <fullName evidence="2">Uncharacterized protein</fullName>
    </submittedName>
</protein>
<gene>
    <name evidence="3" type="primary">Gm10836</name>
</gene>
<reference evidence="2" key="1">
    <citation type="journal article" date="1999" name="Methods Enzymol.">
        <title>High-efficiency full-length cDNA cloning.</title>
        <authorList>
            <person name="Carninci P."/>
            <person name="Hayashizaki Y."/>
        </authorList>
    </citation>
    <scope>NUCLEOTIDE SEQUENCE</scope>
    <source>
        <strain evidence="2">C57BL/6J</strain>
        <tissue evidence="2">Kidney</tissue>
    </source>
</reference>
<evidence type="ECO:0000313" key="3">
    <source>
        <dbReference type="MGI" id="MGI:3641831"/>
    </source>
</evidence>
<reference evidence="2" key="3">
    <citation type="journal article" date="2000" name="Genome Res.">
        <title>RIKEN integrated sequence analysis (RISA) system--384-format sequencing pipeline with 384 multicapillary sequencer.</title>
        <authorList>
            <person name="Shibata K."/>
            <person name="Itoh M."/>
            <person name="Aizawa K."/>
            <person name="Nagaoka S."/>
            <person name="Sasaki N."/>
            <person name="Carninci P."/>
            <person name="Konno H."/>
            <person name="Akiyama J."/>
            <person name="Nishi K."/>
            <person name="Kitsunai T."/>
            <person name="Tashiro H."/>
            <person name="Itoh M."/>
            <person name="Sumi N."/>
            <person name="Ishii Y."/>
            <person name="Nakamura S."/>
            <person name="Hazama M."/>
            <person name="Nishine T."/>
            <person name="Harada A."/>
            <person name="Yamamoto R."/>
            <person name="Matsumoto H."/>
            <person name="Sakaguchi S."/>
            <person name="Ikegami T."/>
            <person name="Kashiwagi K."/>
            <person name="Fujiwake S."/>
            <person name="Inoue K."/>
            <person name="Togawa Y."/>
            <person name="Izawa M."/>
            <person name="Ohara E."/>
            <person name="Watahiki M."/>
            <person name="Yoneda Y."/>
            <person name="Ishikawa T."/>
            <person name="Ozawa K."/>
            <person name="Tanaka T."/>
            <person name="Matsuura S."/>
            <person name="Kawai J."/>
            <person name="Okazaki Y."/>
            <person name="Muramatsu M."/>
            <person name="Inoue Y."/>
            <person name="Kira A."/>
            <person name="Hayashizaki Y."/>
        </authorList>
    </citation>
    <scope>NUCLEOTIDE SEQUENCE</scope>
    <source>
        <strain evidence="2">C57BL/6J</strain>
        <tissue evidence="2">Kidney</tissue>
    </source>
</reference>
<sequence>MRPRLSAQRHKCGQKQKTNNKQKPSRQELRLDSQVLRSSPEESTFARILQRRGIAKYNCFSPDEHTAFPLSLHRRTVCAGTHRD</sequence>
<name>Q3UNW4_MOUSE</name>
<proteinExistence type="evidence at transcript level"/>
<accession>Q3UNW4</accession>
<evidence type="ECO:0000256" key="1">
    <source>
        <dbReference type="SAM" id="MobiDB-lite"/>
    </source>
</evidence>
<feature type="region of interest" description="Disordered" evidence="1">
    <location>
        <begin position="1"/>
        <end position="37"/>
    </location>
</feature>
<evidence type="ECO:0000313" key="2">
    <source>
        <dbReference type="EMBL" id="BAE25633.1"/>
    </source>
</evidence>
<reference evidence="2" key="5">
    <citation type="journal article" date="2002" name="Nature">
        <title>Analysis of the mouse transcriptome based on functional annotation of 60,770 full-length cDNAs.</title>
        <authorList>
            <consortium name="The FANTOM Consortium and the RIKEN Genome Exploration Research Group Phase I and II Team"/>
        </authorList>
    </citation>
    <scope>NUCLEOTIDE SEQUENCE</scope>
    <source>
        <strain evidence="2">C57BL/6J</strain>
        <tissue evidence="2">Kidney</tissue>
    </source>
</reference>
<reference evidence="2" key="7">
    <citation type="journal article" date="2005" name="Science">
        <title>The Transcriptional Landscape of the Mammalian Genome.</title>
        <authorList>
            <consortium name="The FANTOM Consortium"/>
            <consortium name="Riken Genome Exploration Research Group and Genome Science Group (Genome Network Project Core Group)"/>
        </authorList>
    </citation>
    <scope>NUCLEOTIDE SEQUENCE</scope>
    <source>
        <strain evidence="2">C57BL/6J</strain>
        <tissue evidence="2">Kidney</tissue>
    </source>
</reference>
<organism evidence="2">
    <name type="scientific">Mus musculus</name>
    <name type="common">Mouse</name>
    <dbReference type="NCBI Taxonomy" id="10090"/>
    <lineage>
        <taxon>Eukaryota</taxon>
        <taxon>Metazoa</taxon>
        <taxon>Chordata</taxon>
        <taxon>Craniata</taxon>
        <taxon>Vertebrata</taxon>
        <taxon>Euteleostomi</taxon>
        <taxon>Mammalia</taxon>
        <taxon>Eutheria</taxon>
        <taxon>Euarchontoglires</taxon>
        <taxon>Glires</taxon>
        <taxon>Rodentia</taxon>
        <taxon>Myomorpha</taxon>
        <taxon>Muroidea</taxon>
        <taxon>Muridae</taxon>
        <taxon>Murinae</taxon>
        <taxon>Mus</taxon>
        <taxon>Mus</taxon>
    </lineage>
</organism>
<feature type="compositionally biased region" description="Basic residues" evidence="1">
    <location>
        <begin position="1"/>
        <end position="24"/>
    </location>
</feature>